<keyword evidence="1" id="KW-0456">Lyase</keyword>
<dbReference type="Pfam" id="PF04909">
    <property type="entry name" value="Amidohydro_2"/>
    <property type="match status" value="1"/>
</dbReference>
<dbReference type="EMBL" id="JACFXU010000013">
    <property type="protein sequence ID" value="MBA6412242.1"/>
    <property type="molecule type" value="Genomic_DNA"/>
</dbReference>
<dbReference type="PANTHER" id="PTHR21240">
    <property type="entry name" value="2-AMINO-3-CARBOXYLMUCONATE-6-SEMIALDEHYDE DECARBOXYLASE"/>
    <property type="match status" value="1"/>
</dbReference>
<dbReference type="InterPro" id="IPR032466">
    <property type="entry name" value="Metal_Hydrolase"/>
</dbReference>
<reference evidence="3 4" key="1">
    <citation type="submission" date="2020-07" db="EMBL/GenBank/DDBJ databases">
        <title>Halieaceae bacterium, F7430, whole genome shotgun sequencing project.</title>
        <authorList>
            <person name="Jiang S."/>
            <person name="Liu Z.W."/>
            <person name="Du Z.J."/>
        </authorList>
    </citation>
    <scope>NUCLEOTIDE SEQUENCE [LARGE SCALE GENOMIC DNA]</scope>
    <source>
        <strain evidence="3 4">F7430</strain>
    </source>
</reference>
<protein>
    <submittedName>
        <fullName evidence="3">Amidohydrolase family protein</fullName>
    </submittedName>
</protein>
<evidence type="ECO:0000259" key="2">
    <source>
        <dbReference type="Pfam" id="PF04909"/>
    </source>
</evidence>
<evidence type="ECO:0000256" key="1">
    <source>
        <dbReference type="ARBA" id="ARBA00023239"/>
    </source>
</evidence>
<proteinExistence type="predicted"/>
<dbReference type="GO" id="GO:0005737">
    <property type="term" value="C:cytoplasm"/>
    <property type="evidence" value="ECO:0007669"/>
    <property type="project" value="TreeGrafter"/>
</dbReference>
<comment type="caution">
    <text evidence="3">The sequence shown here is derived from an EMBL/GenBank/DDBJ whole genome shotgun (WGS) entry which is preliminary data.</text>
</comment>
<accession>A0A7W2TUK4</accession>
<organism evidence="3 4">
    <name type="scientific">Sediminihaliea albiluteola</name>
    <dbReference type="NCBI Taxonomy" id="2758564"/>
    <lineage>
        <taxon>Bacteria</taxon>
        <taxon>Pseudomonadati</taxon>
        <taxon>Pseudomonadota</taxon>
        <taxon>Gammaproteobacteria</taxon>
        <taxon>Cellvibrionales</taxon>
        <taxon>Halieaceae</taxon>
        <taxon>Sediminihaliea</taxon>
    </lineage>
</organism>
<keyword evidence="3" id="KW-0378">Hydrolase</keyword>
<dbReference type="AlphaFoldDB" id="A0A7W2TUK4"/>
<name>A0A7W2TUK4_9GAMM</name>
<sequence length="390" mass="43922">MASIDFKPFDADHHYYEAEDAFTRHVDKKMQRRCIQWAEINGRKRLLVGGKINNFIPNPTFDPVAKPGILDEFFRGNNPENKSIVELFGELEPINPAYRDRDVRVDQIKQQGLRGVMMFPTLGVGMQEALRGDPEAACAAFSGFNLWLEEDWGFSYQDVLYAAPYISLMDPEWAVKEVEAVIARGARLISMVPGPIPYGEDGGRSPGHPDYDRFWSVVAEAGITVAYHSGDSGYRRHLEMWGGNAKFKAFDTDPLIGCLSASAIHDTIASLVCHGVFERHPKLRVASIESGSDWVPTLIAKLKKAYGQMSTDFQRDPVEQLREHVWIAPYYEDDLLQLKSTIGAERILFGSDYPHAEGLPNPLDFVHELKGFSDEERKLVMHDNAMSLLS</sequence>
<feature type="domain" description="Amidohydrolase-related" evidence="2">
    <location>
        <begin position="133"/>
        <end position="389"/>
    </location>
</feature>
<gene>
    <name evidence="3" type="ORF">H2508_03875</name>
</gene>
<keyword evidence="4" id="KW-1185">Reference proteome</keyword>
<dbReference type="InterPro" id="IPR006680">
    <property type="entry name" value="Amidohydro-rel"/>
</dbReference>
<evidence type="ECO:0000313" key="4">
    <source>
        <dbReference type="Proteomes" id="UP000539350"/>
    </source>
</evidence>
<evidence type="ECO:0000313" key="3">
    <source>
        <dbReference type="EMBL" id="MBA6412242.1"/>
    </source>
</evidence>
<dbReference type="RefSeq" id="WP_182169053.1">
    <property type="nucleotide sequence ID" value="NZ_JACFXU010000013.1"/>
</dbReference>
<dbReference type="SUPFAM" id="SSF51556">
    <property type="entry name" value="Metallo-dependent hydrolases"/>
    <property type="match status" value="1"/>
</dbReference>
<dbReference type="Proteomes" id="UP000539350">
    <property type="component" value="Unassembled WGS sequence"/>
</dbReference>
<dbReference type="PANTHER" id="PTHR21240:SF28">
    <property type="entry name" value="ISO-OROTATE DECARBOXYLASE (EUROFUNG)"/>
    <property type="match status" value="1"/>
</dbReference>
<dbReference type="InterPro" id="IPR032465">
    <property type="entry name" value="ACMSD"/>
</dbReference>
<dbReference type="GO" id="GO:0016787">
    <property type="term" value="F:hydrolase activity"/>
    <property type="evidence" value="ECO:0007669"/>
    <property type="project" value="UniProtKB-KW"/>
</dbReference>
<dbReference type="GO" id="GO:0016831">
    <property type="term" value="F:carboxy-lyase activity"/>
    <property type="evidence" value="ECO:0007669"/>
    <property type="project" value="InterPro"/>
</dbReference>
<dbReference type="GO" id="GO:0019748">
    <property type="term" value="P:secondary metabolic process"/>
    <property type="evidence" value="ECO:0007669"/>
    <property type="project" value="TreeGrafter"/>
</dbReference>
<dbReference type="Gene3D" id="3.20.20.140">
    <property type="entry name" value="Metal-dependent hydrolases"/>
    <property type="match status" value="1"/>
</dbReference>